<accession>A0A4D6MIK6</accession>
<evidence type="ECO:0000313" key="1">
    <source>
        <dbReference type="EMBL" id="QCE01276.1"/>
    </source>
</evidence>
<protein>
    <submittedName>
        <fullName evidence="1">Uncharacterized protein</fullName>
    </submittedName>
</protein>
<gene>
    <name evidence="1" type="ORF">DEO72_LG7g2572</name>
</gene>
<reference evidence="1 2" key="1">
    <citation type="submission" date="2019-04" db="EMBL/GenBank/DDBJ databases">
        <title>An improved genome assembly and genetic linkage map for asparagus bean, Vigna unguiculata ssp. sesquipedialis.</title>
        <authorList>
            <person name="Xia Q."/>
            <person name="Zhang R."/>
            <person name="Dong Y."/>
        </authorList>
    </citation>
    <scope>NUCLEOTIDE SEQUENCE [LARGE SCALE GENOMIC DNA]</scope>
    <source>
        <tissue evidence="1">Leaf</tissue>
    </source>
</reference>
<name>A0A4D6MIK6_VIGUN</name>
<dbReference type="EMBL" id="CP039351">
    <property type="protein sequence ID" value="QCE01276.1"/>
    <property type="molecule type" value="Genomic_DNA"/>
</dbReference>
<keyword evidence="2" id="KW-1185">Reference proteome</keyword>
<proteinExistence type="predicted"/>
<dbReference type="AlphaFoldDB" id="A0A4D6MIK6"/>
<organism evidence="1 2">
    <name type="scientific">Vigna unguiculata</name>
    <name type="common">Cowpea</name>
    <dbReference type="NCBI Taxonomy" id="3917"/>
    <lineage>
        <taxon>Eukaryota</taxon>
        <taxon>Viridiplantae</taxon>
        <taxon>Streptophyta</taxon>
        <taxon>Embryophyta</taxon>
        <taxon>Tracheophyta</taxon>
        <taxon>Spermatophyta</taxon>
        <taxon>Magnoliopsida</taxon>
        <taxon>eudicotyledons</taxon>
        <taxon>Gunneridae</taxon>
        <taxon>Pentapetalae</taxon>
        <taxon>rosids</taxon>
        <taxon>fabids</taxon>
        <taxon>Fabales</taxon>
        <taxon>Fabaceae</taxon>
        <taxon>Papilionoideae</taxon>
        <taxon>50 kb inversion clade</taxon>
        <taxon>NPAAA clade</taxon>
        <taxon>indigoferoid/millettioid clade</taxon>
        <taxon>Phaseoleae</taxon>
        <taxon>Vigna</taxon>
    </lineage>
</organism>
<dbReference type="Proteomes" id="UP000501690">
    <property type="component" value="Linkage Group LG7"/>
</dbReference>
<sequence length="90" mass="9819">MPASHALGLTPTPPNTVSTLGTIPRQHLLFLLSILNRLPLVQDTGVPRRQSKLATCQVSACGGPICSDVLWFASILLDLLYYASIWFDLL</sequence>
<evidence type="ECO:0000313" key="2">
    <source>
        <dbReference type="Proteomes" id="UP000501690"/>
    </source>
</evidence>